<proteinExistence type="predicted"/>
<keyword evidence="2" id="KW-1185">Reference proteome</keyword>
<comment type="caution">
    <text evidence="1">The sequence shown here is derived from an EMBL/GenBank/DDBJ whole genome shotgun (WGS) entry which is preliminary data.</text>
</comment>
<sequence>MAWRSSRFSRSKAFIRPAISPETPARWPLSTSAFLTQSFKVCGVQPIFAEIDITACQRDGCWASWSRTSRTARSRTSGEN</sequence>
<dbReference type="AlphaFoldDB" id="A0A2T5JSK0"/>
<protein>
    <submittedName>
        <fullName evidence="1">Uncharacterized protein</fullName>
    </submittedName>
</protein>
<organism evidence="1 2">
    <name type="scientific">Cereibacter azotoformans</name>
    <dbReference type="NCBI Taxonomy" id="43057"/>
    <lineage>
        <taxon>Bacteria</taxon>
        <taxon>Pseudomonadati</taxon>
        <taxon>Pseudomonadota</taxon>
        <taxon>Alphaproteobacteria</taxon>
        <taxon>Rhodobacterales</taxon>
        <taxon>Paracoccaceae</taxon>
        <taxon>Cereibacter</taxon>
    </lineage>
</organism>
<reference evidence="1 2" key="1">
    <citation type="submission" date="2018-04" db="EMBL/GenBank/DDBJ databases">
        <title>Genomic Encyclopedia of Type Strains, Phase III (KMG-III): the genomes of soil and plant-associated and newly described type strains.</title>
        <authorList>
            <person name="Whitman W."/>
        </authorList>
    </citation>
    <scope>NUCLEOTIDE SEQUENCE [LARGE SCALE GENOMIC DNA]</scope>
    <source>
        <strain evidence="1 2">KA25</strain>
    </source>
</reference>
<dbReference type="EMBL" id="QAOT01000027">
    <property type="protein sequence ID" value="PTR11580.1"/>
    <property type="molecule type" value="Genomic_DNA"/>
</dbReference>
<name>A0A2T5JSK0_9RHOB</name>
<dbReference type="Proteomes" id="UP000244060">
    <property type="component" value="Unassembled WGS sequence"/>
</dbReference>
<gene>
    <name evidence="1" type="ORF">C8J28_12711</name>
</gene>
<evidence type="ECO:0000313" key="1">
    <source>
        <dbReference type="EMBL" id="PTR11580.1"/>
    </source>
</evidence>
<evidence type="ECO:0000313" key="2">
    <source>
        <dbReference type="Proteomes" id="UP000244060"/>
    </source>
</evidence>
<accession>A0A2T5JSK0</accession>